<keyword evidence="1 2" id="KW-0378">Hydrolase</keyword>
<dbReference type="GO" id="GO:0004113">
    <property type="term" value="F:2',3'-cyclic-nucleotide 3'-phosphodiesterase activity"/>
    <property type="evidence" value="ECO:0007669"/>
    <property type="project" value="InterPro"/>
</dbReference>
<evidence type="ECO:0000313" key="4">
    <source>
        <dbReference type="Proteomes" id="UP000031014"/>
    </source>
</evidence>
<dbReference type="GO" id="GO:0016874">
    <property type="term" value="F:ligase activity"/>
    <property type="evidence" value="ECO:0007669"/>
    <property type="project" value="UniProtKB-KW"/>
</dbReference>
<dbReference type="NCBIfam" id="TIGR02258">
    <property type="entry name" value="2_5_ligase"/>
    <property type="match status" value="1"/>
</dbReference>
<dbReference type="AlphaFoldDB" id="A0A0A8X3S2"/>
<evidence type="ECO:0000256" key="2">
    <source>
        <dbReference type="HAMAP-Rule" id="MF_01940"/>
    </source>
</evidence>
<dbReference type="GO" id="GO:0008664">
    <property type="term" value="F:RNA 2',3'-cyclic 3'-phosphodiesterase activity"/>
    <property type="evidence" value="ECO:0007669"/>
    <property type="project" value="UniProtKB-EC"/>
</dbReference>
<dbReference type="HAMAP" id="MF_01940">
    <property type="entry name" value="RNA_CPDase"/>
    <property type="match status" value="1"/>
</dbReference>
<dbReference type="Gene3D" id="3.90.1140.10">
    <property type="entry name" value="Cyclic phosphodiesterase"/>
    <property type="match status" value="1"/>
</dbReference>
<comment type="similarity">
    <text evidence="2">Belongs to the 2H phosphoesterase superfamily. ThpR family.</text>
</comment>
<dbReference type="OrthoDB" id="9789350at2"/>
<evidence type="ECO:0000313" key="3">
    <source>
        <dbReference type="EMBL" id="GAM12781.1"/>
    </source>
</evidence>
<sequence length="191" mass="21489">MTGQQTHYFYALELPGETKEILKGTIHSLQGELPFKTWVHPQDLHITLAFLGNAPEAKIQAANEVIDAALKNEASFKMEIDHLGIFGRKDSPRIFWAGLEESAELNDVRDAVFTACVDSGFTLETRPFSPHITIARKWVGEEAFTAVQLEAMNPFKKELTFQAERVVLYKTHLGKSPKYEPITLFPLASRS</sequence>
<feature type="active site" description="Proton donor" evidence="2">
    <location>
        <position position="45"/>
    </location>
</feature>
<dbReference type="EC" id="3.1.4.58" evidence="2"/>
<keyword evidence="3" id="KW-0436">Ligase</keyword>
<keyword evidence="4" id="KW-1185">Reference proteome</keyword>
<name>A0A0A8X3S2_MESS1</name>
<feature type="short sequence motif" description="HXTX 2" evidence="2">
    <location>
        <begin position="131"/>
        <end position="134"/>
    </location>
</feature>
<organism evidence="3 4">
    <name type="scientific">Mesobacillus selenatarsenatis (strain DSM 18680 / JCM 14380 / FERM P-15431 / SF-1)</name>
    <dbReference type="NCBI Taxonomy" id="1321606"/>
    <lineage>
        <taxon>Bacteria</taxon>
        <taxon>Bacillati</taxon>
        <taxon>Bacillota</taxon>
        <taxon>Bacilli</taxon>
        <taxon>Bacillales</taxon>
        <taxon>Bacillaceae</taxon>
        <taxon>Mesobacillus</taxon>
    </lineage>
</organism>
<reference evidence="3 4" key="1">
    <citation type="submission" date="2013-06" db="EMBL/GenBank/DDBJ databases">
        <title>Whole genome shotgun sequence of Bacillus selenatarsenatis SF-1.</title>
        <authorList>
            <person name="Kuroda M."/>
            <person name="Sei K."/>
            <person name="Yamashita M."/>
            <person name="Ike M."/>
        </authorList>
    </citation>
    <scope>NUCLEOTIDE SEQUENCE [LARGE SCALE GENOMIC DNA]</scope>
    <source>
        <strain evidence="3 4">SF-1</strain>
    </source>
</reference>
<dbReference type="EMBL" id="BASE01000018">
    <property type="protein sequence ID" value="GAM12781.1"/>
    <property type="molecule type" value="Genomic_DNA"/>
</dbReference>
<dbReference type="SUPFAM" id="SSF55144">
    <property type="entry name" value="LigT-like"/>
    <property type="match status" value="1"/>
</dbReference>
<evidence type="ECO:0000256" key="1">
    <source>
        <dbReference type="ARBA" id="ARBA00022801"/>
    </source>
</evidence>
<comment type="caution">
    <text evidence="3">The sequence shown here is derived from an EMBL/GenBank/DDBJ whole genome shotgun (WGS) entry which is preliminary data.</text>
</comment>
<accession>A0A0A8X3S2</accession>
<dbReference type="PANTHER" id="PTHR35561">
    <property type="entry name" value="RNA 2',3'-CYCLIC PHOSPHODIESTERASE"/>
    <property type="match status" value="1"/>
</dbReference>
<dbReference type="Proteomes" id="UP000031014">
    <property type="component" value="Unassembled WGS sequence"/>
</dbReference>
<dbReference type="RefSeq" id="WP_041964697.1">
    <property type="nucleotide sequence ID" value="NZ_BASE01000018.1"/>
</dbReference>
<comment type="catalytic activity">
    <reaction evidence="2">
        <text>a 3'-end 2',3'-cyclophospho-ribonucleotide-RNA + H2O = a 3'-end 2'-phospho-ribonucleotide-RNA + H(+)</text>
        <dbReference type="Rhea" id="RHEA:11828"/>
        <dbReference type="Rhea" id="RHEA-COMP:10464"/>
        <dbReference type="Rhea" id="RHEA-COMP:17353"/>
        <dbReference type="ChEBI" id="CHEBI:15377"/>
        <dbReference type="ChEBI" id="CHEBI:15378"/>
        <dbReference type="ChEBI" id="CHEBI:83064"/>
        <dbReference type="ChEBI" id="CHEBI:173113"/>
        <dbReference type="EC" id="3.1.4.58"/>
    </reaction>
</comment>
<dbReference type="Pfam" id="PF13563">
    <property type="entry name" value="2_5_RNA_ligase2"/>
    <property type="match status" value="1"/>
</dbReference>
<dbReference type="InterPro" id="IPR009097">
    <property type="entry name" value="Cyclic_Pdiesterase"/>
</dbReference>
<comment type="function">
    <text evidence="2">Hydrolyzes RNA 2',3'-cyclic phosphodiester to an RNA 2'-phosphomonoester.</text>
</comment>
<feature type="short sequence motif" description="HXTX 1" evidence="2">
    <location>
        <begin position="45"/>
        <end position="48"/>
    </location>
</feature>
<feature type="active site" description="Proton acceptor" evidence="2">
    <location>
        <position position="131"/>
    </location>
</feature>
<dbReference type="PANTHER" id="PTHR35561:SF1">
    <property type="entry name" value="RNA 2',3'-CYCLIC PHOSPHODIESTERASE"/>
    <property type="match status" value="1"/>
</dbReference>
<dbReference type="InterPro" id="IPR004175">
    <property type="entry name" value="RNA_CPDase"/>
</dbReference>
<protein>
    <recommendedName>
        <fullName evidence="2">RNA 2',3'-cyclic phosphodiesterase</fullName>
        <shortName evidence="2">RNA 2',3'-CPDase</shortName>
        <ecNumber evidence="2">3.1.4.58</ecNumber>
    </recommendedName>
</protein>
<proteinExistence type="inferred from homology"/>
<dbReference type="STRING" id="1321606.SAMD00020551_0916"/>
<gene>
    <name evidence="3" type="ORF">SAMD00020551_0916</name>
</gene>